<dbReference type="Pfam" id="PF01825">
    <property type="entry name" value="GPS"/>
    <property type="match status" value="1"/>
</dbReference>
<dbReference type="InterPro" id="IPR000203">
    <property type="entry name" value="GPS"/>
</dbReference>
<evidence type="ECO:0000256" key="2">
    <source>
        <dbReference type="ARBA" id="ARBA00007343"/>
    </source>
</evidence>
<feature type="transmembrane region" description="Helical" evidence="14">
    <location>
        <begin position="703"/>
        <end position="725"/>
    </location>
</feature>
<feature type="domain" description="GAIN-B" evidence="16">
    <location>
        <begin position="302"/>
        <end position="472"/>
    </location>
</feature>
<sequence>MKSVVKQGDRNLTICTDDIKPECNHDTECPLNSVCSRKNCYCISGFLSPKGVPLLEFQEDCKDIDECENSPCGNNTVCTNTLGTYSCSCEEGYRNVPLNPKTLNCIENEDMAKTKMNERARDRIQEANTDLDSQSKPVILQKVLMIRTLHFCLQSNNIDECSLNTANCTSNSICKNTNGSYNCVCLPGYKDYSNGGNVTCIDINECSLNTASCPNNSVCKNTNGSYNCVCLPGYEDYSNGRNITCKEPASYCDSQEFEACRRQNYRNEQCSIFQRFNHIRQSVCQENHKKPSVKNVTNEISQILFNNSSPKEVNVRRVSRSSHVVMKMVVPTAHREISRRPKKTLPLACSLPNLQINGAVFISYTDLQSSLPNFIQKDKESSKHHISGDIISQVVTGAVTVKDTDNLDPPVSFYLLHIEDFNPSHQLKCVFWDKTGWSSRGCVTKTQNASHTLCNCSHLSTFAVLTLFHEEEIRLTLVDVCGRTKERGNIQNSHILTWITRIGLAVSIFCLMLSFLTFVLCRTLKSAHSSVLSALIGCLFLAQLLFLLGIGQTGNRVLCGIIAGGLHFLFLCAFSWMSLESILLFLTVRNLQAMNYLSSRRSHFPLLCAFGFGIPVIIVTITASLRPTQYGPSTMVPSCWLRRLKLLSKSCWLSFKIIWSFLGPILVHIVVNTVLLIFTLHLLRVKLSSLNANVSTLKDKRLLVFKSLAQVFILGCTWFLGYFQFGSGAIVMSYLFTIFNSLQGAFIFLVHCLLNRQVRDEYRKLFRRIHPHKSESEALSNSTMPMTMKTVYVCLKSRPNKVLGPDVQEDGLHTVGTSNLVQSHNKQESKPGFCRSSALRPGYCGVKLDFLLFRSTFM</sequence>
<feature type="transmembrane region" description="Helical" evidence="14">
    <location>
        <begin position="731"/>
        <end position="754"/>
    </location>
</feature>
<dbReference type="PANTHER" id="PTHR12011:SF433">
    <property type="entry name" value="ADHESION G PROTEIN-COUPLED RECEPTOR E1-LIKE-RELATED"/>
    <property type="match status" value="1"/>
</dbReference>
<evidence type="ECO:0000259" key="16">
    <source>
        <dbReference type="PROSITE" id="PS50221"/>
    </source>
</evidence>
<evidence type="ECO:0000256" key="12">
    <source>
        <dbReference type="ARBA" id="ARBA00023180"/>
    </source>
</evidence>
<keyword evidence="8" id="KW-0106">Calcium</keyword>
<dbReference type="SMART" id="SM00179">
    <property type="entry name" value="EGF_CA"/>
    <property type="match status" value="3"/>
</dbReference>
<feature type="domain" description="EGF-like" evidence="15">
    <location>
        <begin position="157"/>
        <end position="201"/>
    </location>
</feature>
<organism evidence="18 19">
    <name type="scientific">Pelobates cultripes</name>
    <name type="common">Western spadefoot toad</name>
    <dbReference type="NCBI Taxonomy" id="61616"/>
    <lineage>
        <taxon>Eukaryota</taxon>
        <taxon>Metazoa</taxon>
        <taxon>Chordata</taxon>
        <taxon>Craniata</taxon>
        <taxon>Vertebrata</taxon>
        <taxon>Euteleostomi</taxon>
        <taxon>Amphibia</taxon>
        <taxon>Batrachia</taxon>
        <taxon>Anura</taxon>
        <taxon>Pelobatoidea</taxon>
        <taxon>Pelobatidae</taxon>
        <taxon>Pelobates</taxon>
    </lineage>
</organism>
<evidence type="ECO:0000313" key="18">
    <source>
        <dbReference type="EMBL" id="CAH2273600.1"/>
    </source>
</evidence>
<dbReference type="Gene3D" id="2.10.25.10">
    <property type="entry name" value="Laminin"/>
    <property type="match status" value="3"/>
</dbReference>
<evidence type="ECO:0000256" key="6">
    <source>
        <dbReference type="ARBA" id="ARBA00022729"/>
    </source>
</evidence>
<name>A0AAD1RKZ2_PELCU</name>
<keyword evidence="11" id="KW-1015">Disulfide bond</keyword>
<keyword evidence="18" id="KW-0675">Receptor</keyword>
<feature type="transmembrane region" description="Helical" evidence="14">
    <location>
        <begin position="606"/>
        <end position="625"/>
    </location>
</feature>
<dbReference type="Gene3D" id="2.60.220.50">
    <property type="match status" value="1"/>
</dbReference>
<dbReference type="SMART" id="SM00303">
    <property type="entry name" value="GPS"/>
    <property type="match status" value="1"/>
</dbReference>
<dbReference type="CDD" id="cd00054">
    <property type="entry name" value="EGF_CA"/>
    <property type="match status" value="3"/>
</dbReference>
<evidence type="ECO:0000256" key="10">
    <source>
        <dbReference type="ARBA" id="ARBA00023136"/>
    </source>
</evidence>
<feature type="transmembrane region" description="Helical" evidence="14">
    <location>
        <begin position="657"/>
        <end position="683"/>
    </location>
</feature>
<dbReference type="SUPFAM" id="SSF81321">
    <property type="entry name" value="Family A G protein-coupled receptor-like"/>
    <property type="match status" value="1"/>
</dbReference>
<keyword evidence="3" id="KW-1003">Cell membrane</keyword>
<evidence type="ECO:0000256" key="13">
    <source>
        <dbReference type="PROSITE-ProRule" id="PRU00076"/>
    </source>
</evidence>
<evidence type="ECO:0000313" key="19">
    <source>
        <dbReference type="Proteomes" id="UP001295444"/>
    </source>
</evidence>
<dbReference type="InterPro" id="IPR000152">
    <property type="entry name" value="EGF-type_Asp/Asn_hydroxyl_site"/>
</dbReference>
<evidence type="ECO:0000256" key="1">
    <source>
        <dbReference type="ARBA" id="ARBA00004651"/>
    </source>
</evidence>
<dbReference type="InterPro" id="IPR018097">
    <property type="entry name" value="EGF_Ca-bd_CS"/>
</dbReference>
<dbReference type="PROSITE" id="PS00010">
    <property type="entry name" value="ASX_HYDROXYL"/>
    <property type="match status" value="3"/>
</dbReference>
<feature type="domain" description="G-protein coupled receptors family 2 profile 2" evidence="17">
    <location>
        <begin position="496"/>
        <end position="755"/>
    </location>
</feature>
<dbReference type="InterPro" id="IPR017981">
    <property type="entry name" value="GPCR_2-like_7TM"/>
</dbReference>
<comment type="similarity">
    <text evidence="2">Belongs to the G-protein coupled receptor 2 family. Adhesion G-protein coupled receptor (ADGR) subfamily.</text>
</comment>
<keyword evidence="6" id="KW-0732">Signal</keyword>
<dbReference type="FunFam" id="2.10.25.10:FF:000038">
    <property type="entry name" value="Fibrillin 2"/>
    <property type="match status" value="3"/>
</dbReference>
<feature type="transmembrane region" description="Helical" evidence="14">
    <location>
        <begin position="495"/>
        <end position="519"/>
    </location>
</feature>
<dbReference type="InterPro" id="IPR046338">
    <property type="entry name" value="GAIN_dom_sf"/>
</dbReference>
<dbReference type="Gene3D" id="1.20.1070.10">
    <property type="entry name" value="Rhodopsin 7-helix transmembrane proteins"/>
    <property type="match status" value="1"/>
</dbReference>
<dbReference type="PRINTS" id="PR00249">
    <property type="entry name" value="GPCRSECRETIN"/>
</dbReference>
<accession>A0AAD1RKZ2</accession>
<evidence type="ECO:0000256" key="11">
    <source>
        <dbReference type="ARBA" id="ARBA00023157"/>
    </source>
</evidence>
<dbReference type="GO" id="GO:0005886">
    <property type="term" value="C:plasma membrane"/>
    <property type="evidence" value="ECO:0007669"/>
    <property type="project" value="UniProtKB-SubCell"/>
</dbReference>
<dbReference type="InterPro" id="IPR001881">
    <property type="entry name" value="EGF-like_Ca-bd_dom"/>
</dbReference>
<keyword evidence="10 14" id="KW-0472">Membrane</keyword>
<dbReference type="PROSITE" id="PS50261">
    <property type="entry name" value="G_PROTEIN_RECEP_F2_4"/>
    <property type="match status" value="1"/>
</dbReference>
<dbReference type="InterPro" id="IPR000742">
    <property type="entry name" value="EGF"/>
</dbReference>
<evidence type="ECO:0000259" key="17">
    <source>
        <dbReference type="PROSITE" id="PS50261"/>
    </source>
</evidence>
<dbReference type="InterPro" id="IPR049883">
    <property type="entry name" value="NOTCH1_EGF-like"/>
</dbReference>
<evidence type="ECO:0000256" key="9">
    <source>
        <dbReference type="ARBA" id="ARBA00022989"/>
    </source>
</evidence>
<dbReference type="InterPro" id="IPR017983">
    <property type="entry name" value="GPCR_2_secretin-like_CS"/>
</dbReference>
<dbReference type="SUPFAM" id="SSF57196">
    <property type="entry name" value="EGF/Laminin"/>
    <property type="match status" value="3"/>
</dbReference>
<dbReference type="InterPro" id="IPR000832">
    <property type="entry name" value="GPCR_2_secretin-like"/>
</dbReference>
<keyword evidence="5 14" id="KW-0812">Transmembrane</keyword>
<dbReference type="PROSITE" id="PS50026">
    <property type="entry name" value="EGF_3"/>
    <property type="match status" value="3"/>
</dbReference>
<keyword evidence="7" id="KW-0677">Repeat</keyword>
<protein>
    <submittedName>
        <fullName evidence="18">Adhesion G -coupled receptor E3-like</fullName>
    </submittedName>
</protein>
<dbReference type="Proteomes" id="UP001295444">
    <property type="component" value="Chromosome 03"/>
</dbReference>
<dbReference type="PANTHER" id="PTHR12011">
    <property type="entry name" value="ADHESION G-PROTEIN COUPLED RECEPTOR"/>
    <property type="match status" value="1"/>
</dbReference>
<gene>
    <name evidence="18" type="ORF">PECUL_23A032920</name>
</gene>
<dbReference type="FunFam" id="1.20.1070.10:FF:000054">
    <property type="entry name" value="Adhesion G protein-coupled receptor E3"/>
    <property type="match status" value="1"/>
</dbReference>
<feature type="domain" description="EGF-like" evidence="15">
    <location>
        <begin position="63"/>
        <end position="106"/>
    </location>
</feature>
<proteinExistence type="inferred from homology"/>
<evidence type="ECO:0000259" key="15">
    <source>
        <dbReference type="PROSITE" id="PS50026"/>
    </source>
</evidence>
<evidence type="ECO:0000256" key="3">
    <source>
        <dbReference type="ARBA" id="ARBA00022475"/>
    </source>
</evidence>
<keyword evidence="12" id="KW-0325">Glycoprotein</keyword>
<evidence type="ECO:0000256" key="14">
    <source>
        <dbReference type="SAM" id="Phobius"/>
    </source>
</evidence>
<dbReference type="PROSITE" id="PS00650">
    <property type="entry name" value="G_PROTEIN_RECEP_F2_2"/>
    <property type="match status" value="1"/>
</dbReference>
<keyword evidence="19" id="KW-1185">Reference proteome</keyword>
<comment type="caution">
    <text evidence="13">Lacks conserved residue(s) required for the propagation of feature annotation.</text>
</comment>
<evidence type="ECO:0000256" key="5">
    <source>
        <dbReference type="ARBA" id="ARBA00022692"/>
    </source>
</evidence>
<reference evidence="18" key="1">
    <citation type="submission" date="2022-03" db="EMBL/GenBank/DDBJ databases">
        <authorList>
            <person name="Alioto T."/>
            <person name="Alioto T."/>
            <person name="Gomez Garrido J."/>
        </authorList>
    </citation>
    <scope>NUCLEOTIDE SEQUENCE</scope>
</reference>
<feature type="transmembrane region" description="Helical" evidence="14">
    <location>
        <begin position="562"/>
        <end position="586"/>
    </location>
</feature>
<dbReference type="EMBL" id="OW240914">
    <property type="protein sequence ID" value="CAH2273600.1"/>
    <property type="molecule type" value="Genomic_DNA"/>
</dbReference>
<dbReference type="Pfam" id="PF07645">
    <property type="entry name" value="EGF_CA"/>
    <property type="match status" value="3"/>
</dbReference>
<evidence type="ECO:0000256" key="4">
    <source>
        <dbReference type="ARBA" id="ARBA00022536"/>
    </source>
</evidence>
<comment type="subcellular location">
    <subcellularLocation>
        <location evidence="1">Cell membrane</location>
        <topology evidence="1">Multi-pass membrane protein</topology>
    </subcellularLocation>
</comment>
<dbReference type="AlphaFoldDB" id="A0AAD1RKZ2"/>
<dbReference type="GO" id="GO:0007166">
    <property type="term" value="P:cell surface receptor signaling pathway"/>
    <property type="evidence" value="ECO:0007669"/>
    <property type="project" value="InterPro"/>
</dbReference>
<dbReference type="SMART" id="SM00181">
    <property type="entry name" value="EGF"/>
    <property type="match status" value="3"/>
</dbReference>
<dbReference type="InterPro" id="IPR057244">
    <property type="entry name" value="GAIN_B"/>
</dbReference>
<dbReference type="GO" id="GO:0007189">
    <property type="term" value="P:adenylate cyclase-activating G protein-coupled receptor signaling pathway"/>
    <property type="evidence" value="ECO:0007669"/>
    <property type="project" value="TreeGrafter"/>
</dbReference>
<feature type="domain" description="EGF-like" evidence="15">
    <location>
        <begin position="202"/>
        <end position="246"/>
    </location>
</feature>
<keyword evidence="9 14" id="KW-1133">Transmembrane helix</keyword>
<dbReference type="GO" id="GO:0004930">
    <property type="term" value="F:G protein-coupled receptor activity"/>
    <property type="evidence" value="ECO:0007669"/>
    <property type="project" value="InterPro"/>
</dbReference>
<evidence type="ECO:0000256" key="7">
    <source>
        <dbReference type="ARBA" id="ARBA00022737"/>
    </source>
</evidence>
<dbReference type="PROSITE" id="PS01187">
    <property type="entry name" value="EGF_CA"/>
    <property type="match status" value="2"/>
</dbReference>
<dbReference type="PROSITE" id="PS50221">
    <property type="entry name" value="GAIN_B"/>
    <property type="match status" value="1"/>
</dbReference>
<evidence type="ECO:0000256" key="8">
    <source>
        <dbReference type="ARBA" id="ARBA00022837"/>
    </source>
</evidence>
<keyword evidence="4 13" id="KW-0245">EGF-like domain</keyword>
<dbReference type="Pfam" id="PF00002">
    <property type="entry name" value="7tm_2"/>
    <property type="match status" value="1"/>
</dbReference>
<dbReference type="GO" id="GO:0005509">
    <property type="term" value="F:calcium ion binding"/>
    <property type="evidence" value="ECO:0007669"/>
    <property type="project" value="InterPro"/>
</dbReference>
<feature type="transmembrane region" description="Helical" evidence="14">
    <location>
        <begin position="531"/>
        <end position="550"/>
    </location>
</feature>